<dbReference type="AlphaFoldDB" id="A0A7Y9E2P1"/>
<keyword evidence="6" id="KW-1185">Reference proteome</keyword>
<reference evidence="5 6" key="1">
    <citation type="submission" date="2020-07" db="EMBL/GenBank/DDBJ databases">
        <title>Sequencing the genomes of 1000 actinobacteria strains.</title>
        <authorList>
            <person name="Klenk H.-P."/>
        </authorList>
    </citation>
    <scope>NUCLEOTIDE SEQUENCE [LARGE SCALE GENOMIC DNA]</scope>
    <source>
        <strain evidence="5 6">DSM 45772</strain>
    </source>
</reference>
<dbReference type="Gene3D" id="3.30.450.40">
    <property type="match status" value="1"/>
</dbReference>
<comment type="caution">
    <text evidence="5">The sequence shown here is derived from an EMBL/GenBank/DDBJ whole genome shotgun (WGS) entry which is preliminary data.</text>
</comment>
<accession>A0A7Y9E2P1</accession>
<dbReference type="SMART" id="SM01012">
    <property type="entry name" value="ANTAR"/>
    <property type="match status" value="1"/>
</dbReference>
<gene>
    <name evidence="5" type="ORF">BJ983_005899</name>
</gene>
<feature type="region of interest" description="Disordered" evidence="3">
    <location>
        <begin position="179"/>
        <end position="198"/>
    </location>
</feature>
<dbReference type="InterPro" id="IPR029016">
    <property type="entry name" value="GAF-like_dom_sf"/>
</dbReference>
<dbReference type="RefSeq" id="WP_179797066.1">
    <property type="nucleotide sequence ID" value="NZ_BAABHP010000002.1"/>
</dbReference>
<feature type="compositionally biased region" description="Basic and acidic residues" evidence="3">
    <location>
        <begin position="181"/>
        <end position="198"/>
    </location>
</feature>
<dbReference type="GO" id="GO:0003723">
    <property type="term" value="F:RNA binding"/>
    <property type="evidence" value="ECO:0007669"/>
    <property type="project" value="InterPro"/>
</dbReference>
<name>A0A7Y9E2P1_9PSEU</name>
<evidence type="ECO:0000313" key="5">
    <source>
        <dbReference type="EMBL" id="NYD39797.1"/>
    </source>
</evidence>
<dbReference type="Gene3D" id="1.10.10.10">
    <property type="entry name" value="Winged helix-like DNA-binding domain superfamily/Winged helix DNA-binding domain"/>
    <property type="match status" value="1"/>
</dbReference>
<dbReference type="SUPFAM" id="SSF55781">
    <property type="entry name" value="GAF domain-like"/>
    <property type="match status" value="1"/>
</dbReference>
<dbReference type="Proteomes" id="UP000535890">
    <property type="component" value="Unassembled WGS sequence"/>
</dbReference>
<feature type="domain" description="ANTAR" evidence="4">
    <location>
        <begin position="90"/>
        <end position="173"/>
    </location>
</feature>
<evidence type="ECO:0000256" key="3">
    <source>
        <dbReference type="SAM" id="MobiDB-lite"/>
    </source>
</evidence>
<dbReference type="InterPro" id="IPR036388">
    <property type="entry name" value="WH-like_DNA-bd_sf"/>
</dbReference>
<keyword evidence="2" id="KW-0804">Transcription</keyword>
<dbReference type="InterPro" id="IPR005561">
    <property type="entry name" value="ANTAR"/>
</dbReference>
<evidence type="ECO:0000313" key="6">
    <source>
        <dbReference type="Proteomes" id="UP000535890"/>
    </source>
</evidence>
<sequence length="198" mass="20604">MRDQIAAVGALSSRLEDLQLTTGEGPCLDAFARGVPVLTADLAAELGRWPGFAPSALAAGAAAVFSFPLQLGVVRLGTLDLYRTRSGGLSRSQLASALAAGDAVTEALLTDPDTDPGAGEDIGWLPGVHADVHIASGMLSARSGMDVGTALLRLRAHAFAHGEPLHEVARRVIARTLDLTDPIHDDPRPTPDPEDDHP</sequence>
<organism evidence="5 6">
    <name type="scientific">Actinomycetospora corticicola</name>
    <dbReference type="NCBI Taxonomy" id="663602"/>
    <lineage>
        <taxon>Bacteria</taxon>
        <taxon>Bacillati</taxon>
        <taxon>Actinomycetota</taxon>
        <taxon>Actinomycetes</taxon>
        <taxon>Pseudonocardiales</taxon>
        <taxon>Pseudonocardiaceae</taxon>
        <taxon>Actinomycetospora</taxon>
    </lineage>
</organism>
<keyword evidence="1" id="KW-0805">Transcription regulation</keyword>
<proteinExistence type="predicted"/>
<evidence type="ECO:0000259" key="4">
    <source>
        <dbReference type="SMART" id="SM01012"/>
    </source>
</evidence>
<evidence type="ECO:0000256" key="2">
    <source>
        <dbReference type="ARBA" id="ARBA00023163"/>
    </source>
</evidence>
<protein>
    <recommendedName>
        <fullName evidence="4">ANTAR domain-containing protein</fullName>
    </recommendedName>
</protein>
<dbReference type="EMBL" id="JACCBN010000001">
    <property type="protein sequence ID" value="NYD39797.1"/>
    <property type="molecule type" value="Genomic_DNA"/>
</dbReference>
<evidence type="ECO:0000256" key="1">
    <source>
        <dbReference type="ARBA" id="ARBA00023015"/>
    </source>
</evidence>